<accession>A0A645HVA8</accession>
<name>A0A645HVA8_9ZZZZ</name>
<dbReference type="EMBL" id="VSSQ01100285">
    <property type="protein sequence ID" value="MPN42506.1"/>
    <property type="molecule type" value="Genomic_DNA"/>
</dbReference>
<protein>
    <recommendedName>
        <fullName evidence="2">Phage head-tail adapter protein</fullName>
    </recommendedName>
</protein>
<evidence type="ECO:0000313" key="1">
    <source>
        <dbReference type="EMBL" id="MPN42506.1"/>
    </source>
</evidence>
<dbReference type="InterPro" id="IPR038666">
    <property type="entry name" value="SSP1_head-tail_sf"/>
</dbReference>
<reference evidence="1" key="1">
    <citation type="submission" date="2019-08" db="EMBL/GenBank/DDBJ databases">
        <authorList>
            <person name="Kucharzyk K."/>
            <person name="Murdoch R.W."/>
            <person name="Higgins S."/>
            <person name="Loffler F."/>
        </authorList>
    </citation>
    <scope>NUCLEOTIDE SEQUENCE</scope>
</reference>
<organism evidence="1">
    <name type="scientific">bioreactor metagenome</name>
    <dbReference type="NCBI Taxonomy" id="1076179"/>
    <lineage>
        <taxon>unclassified sequences</taxon>
        <taxon>metagenomes</taxon>
        <taxon>ecological metagenomes</taxon>
    </lineage>
</organism>
<evidence type="ECO:0008006" key="2">
    <source>
        <dbReference type="Google" id="ProtNLM"/>
    </source>
</evidence>
<sequence>MNTFVDIITTAPVKDAEGFVTHGDTVLASVRAFKEVRNTSAKWEHIIGNAAFSSISAMFRFRKIPDVDVDTTLFISDADGRYNIVSAEDVRGRGMYVEVLAEKTEGSVK</sequence>
<dbReference type="Gene3D" id="2.40.10.270">
    <property type="entry name" value="Bacteriophage SPP1 head-tail adaptor protein"/>
    <property type="match status" value="1"/>
</dbReference>
<gene>
    <name evidence="1" type="ORF">SDC9_190063</name>
</gene>
<dbReference type="InterPro" id="IPR008767">
    <property type="entry name" value="Phage_SPP1_head-tail_adaptor"/>
</dbReference>
<dbReference type="Pfam" id="PF05521">
    <property type="entry name" value="Phage_HCP"/>
    <property type="match status" value="1"/>
</dbReference>
<proteinExistence type="predicted"/>
<comment type="caution">
    <text evidence="1">The sequence shown here is derived from an EMBL/GenBank/DDBJ whole genome shotgun (WGS) entry which is preliminary data.</text>
</comment>
<dbReference type="AlphaFoldDB" id="A0A645HVA8"/>